<protein>
    <submittedName>
        <fullName evidence="6">Prolyl oligopeptidase family serine peptidase</fullName>
    </submittedName>
</protein>
<dbReference type="Pfam" id="PF07676">
    <property type="entry name" value="PD40"/>
    <property type="match status" value="2"/>
</dbReference>
<accession>A0ABV6BAQ2</accession>
<evidence type="ECO:0000259" key="5">
    <source>
        <dbReference type="Pfam" id="PF00930"/>
    </source>
</evidence>
<feature type="chain" id="PRO_5046437312" evidence="3">
    <location>
        <begin position="32"/>
        <end position="699"/>
    </location>
</feature>
<dbReference type="SUPFAM" id="SSF82171">
    <property type="entry name" value="DPP6 N-terminal domain-like"/>
    <property type="match status" value="1"/>
</dbReference>
<evidence type="ECO:0000256" key="3">
    <source>
        <dbReference type="SAM" id="SignalP"/>
    </source>
</evidence>
<evidence type="ECO:0000259" key="4">
    <source>
        <dbReference type="Pfam" id="PF00326"/>
    </source>
</evidence>
<gene>
    <name evidence="6" type="ORF">ACFFJP_06565</name>
</gene>
<evidence type="ECO:0000313" key="6">
    <source>
        <dbReference type="EMBL" id="MFC0047946.1"/>
    </source>
</evidence>
<sequence>MFSAKSRSSGFFQAAGLSVVAGVCSSFHVLAATGVPTTAAPLVQPSYFESEDIFGLEWASDPQLSPDGRTIVYVRNSNDIMTDRARTALWQIDVASGQHTPLYADKFNYSQPRWAPDGSRLAFISDQSGKAQIHLHWVKTAQTTQLSRLDKSPSNLTWSPDSKQLAFTMNLPATPSALTTLVKMPKKPKDANWSEPVVVIDRAQYQADGQGFLKSEYRQLFLLSSDGGSARQLTSGDRSYGEDLTFSPDGKALVFSANLAPDWEYQPRDSDLYQLDLRSGQLKQLTAVPGQETSPVFSPDSKKLAYLWGSNAKLPFANGKLKVLDVASGKSRDIGASLDLDLTAPDWWSNDELTVQYDEKGLRKVALLDLGGELTVLTDQLSGTGLPQPYLSGEYQQSAEKLVFTKGDASRPADVALWQDGKVRQLTQLNEDLLGHKTLGQVHEITYKSSFDGELIQGWYILPPDFDPKKKYPMMLEIHGGPHLAYGPHFSAEMQRFAREGYVVFYDNHRGSTGYGERFALLLHNKYSSPEDYADHDSGVNAMIAKGFVDADNVYIAGGSAGGIATAYAIGLTDRYRAAAVIKPIINWVSKVLTGDSYLYQTYHQFPGVPWEHLDHYWQRSPIANAGKIKTPTLIMTGEADRRTPISESEQLYQALKLQHVPAALVRVPGAPHGIAGRPSRMIAKIEHTLAWFELHKKQ</sequence>
<feature type="domain" description="Peptidase S9 prolyl oligopeptidase catalytic" evidence="4">
    <location>
        <begin position="488"/>
        <end position="695"/>
    </location>
</feature>
<keyword evidence="3" id="KW-0732">Signal</keyword>
<keyword evidence="1" id="KW-0378">Hydrolase</keyword>
<dbReference type="SUPFAM" id="SSF53474">
    <property type="entry name" value="alpha/beta-Hydrolases"/>
    <property type="match status" value="1"/>
</dbReference>
<feature type="signal peptide" evidence="3">
    <location>
        <begin position="1"/>
        <end position="31"/>
    </location>
</feature>
<dbReference type="EMBL" id="JBHLXP010000001">
    <property type="protein sequence ID" value="MFC0047946.1"/>
    <property type="molecule type" value="Genomic_DNA"/>
</dbReference>
<dbReference type="Gene3D" id="2.120.10.30">
    <property type="entry name" value="TolB, C-terminal domain"/>
    <property type="match status" value="2"/>
</dbReference>
<dbReference type="Proteomes" id="UP001589813">
    <property type="component" value="Unassembled WGS sequence"/>
</dbReference>
<dbReference type="RefSeq" id="WP_377241665.1">
    <property type="nucleotide sequence ID" value="NZ_JBHLXP010000001.1"/>
</dbReference>
<keyword evidence="2" id="KW-0645">Protease</keyword>
<dbReference type="InterPro" id="IPR011659">
    <property type="entry name" value="WD40"/>
</dbReference>
<dbReference type="PANTHER" id="PTHR42776">
    <property type="entry name" value="SERINE PEPTIDASE S9 FAMILY MEMBER"/>
    <property type="match status" value="1"/>
</dbReference>
<dbReference type="InterPro" id="IPR029058">
    <property type="entry name" value="AB_hydrolase_fold"/>
</dbReference>
<evidence type="ECO:0000256" key="2">
    <source>
        <dbReference type="ARBA" id="ARBA00022825"/>
    </source>
</evidence>
<organism evidence="6 7">
    <name type="scientific">Rheinheimera tilapiae</name>
    <dbReference type="NCBI Taxonomy" id="875043"/>
    <lineage>
        <taxon>Bacteria</taxon>
        <taxon>Pseudomonadati</taxon>
        <taxon>Pseudomonadota</taxon>
        <taxon>Gammaproteobacteria</taxon>
        <taxon>Chromatiales</taxon>
        <taxon>Chromatiaceae</taxon>
        <taxon>Rheinheimera</taxon>
    </lineage>
</organism>
<keyword evidence="2" id="KW-0720">Serine protease</keyword>
<feature type="domain" description="Dipeptidylpeptidase IV N-terminal" evidence="5">
    <location>
        <begin position="214"/>
        <end position="304"/>
    </location>
</feature>
<dbReference type="Pfam" id="PF00930">
    <property type="entry name" value="DPPIV_N"/>
    <property type="match status" value="1"/>
</dbReference>
<keyword evidence="7" id="KW-1185">Reference proteome</keyword>
<evidence type="ECO:0000256" key="1">
    <source>
        <dbReference type="ARBA" id="ARBA00022801"/>
    </source>
</evidence>
<evidence type="ECO:0000313" key="7">
    <source>
        <dbReference type="Proteomes" id="UP001589813"/>
    </source>
</evidence>
<dbReference type="Pfam" id="PF00326">
    <property type="entry name" value="Peptidase_S9"/>
    <property type="match status" value="1"/>
</dbReference>
<dbReference type="Gene3D" id="3.40.50.1820">
    <property type="entry name" value="alpha/beta hydrolase"/>
    <property type="match status" value="1"/>
</dbReference>
<dbReference type="InterPro" id="IPR001375">
    <property type="entry name" value="Peptidase_S9_cat"/>
</dbReference>
<proteinExistence type="predicted"/>
<dbReference type="InterPro" id="IPR002469">
    <property type="entry name" value="Peptidase_S9B_N"/>
</dbReference>
<name>A0ABV6BAQ2_9GAMM</name>
<dbReference type="PANTHER" id="PTHR42776:SF27">
    <property type="entry name" value="DIPEPTIDYL PEPTIDASE FAMILY MEMBER 6"/>
    <property type="match status" value="1"/>
</dbReference>
<reference evidence="6 7" key="1">
    <citation type="submission" date="2024-09" db="EMBL/GenBank/DDBJ databases">
        <authorList>
            <person name="Sun Q."/>
            <person name="Mori K."/>
        </authorList>
    </citation>
    <scope>NUCLEOTIDE SEQUENCE [LARGE SCALE GENOMIC DNA]</scope>
    <source>
        <strain evidence="6 7">KCTC 23315</strain>
    </source>
</reference>
<comment type="caution">
    <text evidence="6">The sequence shown here is derived from an EMBL/GenBank/DDBJ whole genome shotgun (WGS) entry which is preliminary data.</text>
</comment>
<dbReference type="InterPro" id="IPR011042">
    <property type="entry name" value="6-blade_b-propeller_TolB-like"/>
</dbReference>